<dbReference type="SMART" id="SM00871">
    <property type="entry name" value="AraC_E_bind"/>
    <property type="match status" value="1"/>
</dbReference>
<dbReference type="Pfam" id="PF06445">
    <property type="entry name" value="GyrI-like"/>
    <property type="match status" value="1"/>
</dbReference>
<dbReference type="Gene3D" id="1.10.10.60">
    <property type="entry name" value="Homeodomain-like"/>
    <property type="match status" value="2"/>
</dbReference>
<dbReference type="RefSeq" id="WP_105862871.1">
    <property type="nucleotide sequence ID" value="NZ_PUEJ01000005.1"/>
</dbReference>
<dbReference type="Proteomes" id="UP000237682">
    <property type="component" value="Unassembled WGS sequence"/>
</dbReference>
<protein>
    <submittedName>
        <fullName evidence="5">AraC family transcriptional regulator</fullName>
    </submittedName>
</protein>
<dbReference type="PROSITE" id="PS01124">
    <property type="entry name" value="HTH_ARAC_FAMILY_2"/>
    <property type="match status" value="1"/>
</dbReference>
<sequence length="293" mass="32395">MTRHETSLAYAARIERVMSHIADHLDDRLELDDLSDIACFSPYHFHRVFVAVTGETVAEAVRRLRLHRAAVELNRSQHTLARIASRAGYGSVAAFTRAFAASHGLPPAAYRRAGRDLRPVSQQSGSQAMTRATALRSALHYDVTIETVPRLRLVTLPHRGDYQKIGASFERLFAWAGGHGLLRPGVRLIGIYYDDPDSKPVADLRSEAGLSVPEDSPLGPDMVWREVGGGSVARLVHKGPYADLDVAYAFLYHSWLPHSGRQPGDAPCFEEYLNDPRSAPPSEWLTAVNLPLK</sequence>
<feature type="domain" description="HTH araC/xylS-type" evidence="4">
    <location>
        <begin position="15"/>
        <end position="113"/>
    </location>
</feature>
<proteinExistence type="predicted"/>
<dbReference type="Pfam" id="PF12833">
    <property type="entry name" value="HTH_18"/>
    <property type="match status" value="1"/>
</dbReference>
<dbReference type="AlphaFoldDB" id="A0A2S9QBE7"/>
<dbReference type="SMART" id="SM00342">
    <property type="entry name" value="HTH_ARAC"/>
    <property type="match status" value="1"/>
</dbReference>
<dbReference type="InterPro" id="IPR010499">
    <property type="entry name" value="AraC_E-bd"/>
</dbReference>
<keyword evidence="6" id="KW-1185">Reference proteome</keyword>
<dbReference type="PANTHER" id="PTHR40055">
    <property type="entry name" value="TRANSCRIPTIONAL REGULATOR YGIV-RELATED"/>
    <property type="match status" value="1"/>
</dbReference>
<keyword evidence="3" id="KW-0804">Transcription</keyword>
<dbReference type="GO" id="GO:0003700">
    <property type="term" value="F:DNA-binding transcription factor activity"/>
    <property type="evidence" value="ECO:0007669"/>
    <property type="project" value="InterPro"/>
</dbReference>
<dbReference type="SUPFAM" id="SSF46689">
    <property type="entry name" value="Homeodomain-like"/>
    <property type="match status" value="2"/>
</dbReference>
<dbReference type="OrthoDB" id="9816011at2"/>
<evidence type="ECO:0000313" key="6">
    <source>
        <dbReference type="Proteomes" id="UP000237682"/>
    </source>
</evidence>
<keyword evidence="2" id="KW-0238">DNA-binding</keyword>
<name>A0A2S9QBE7_9HYPH</name>
<evidence type="ECO:0000259" key="4">
    <source>
        <dbReference type="PROSITE" id="PS01124"/>
    </source>
</evidence>
<dbReference type="InterPro" id="IPR018060">
    <property type="entry name" value="HTH_AraC"/>
</dbReference>
<dbReference type="Gene3D" id="3.20.80.10">
    <property type="entry name" value="Regulatory factor, effector binding domain"/>
    <property type="match status" value="1"/>
</dbReference>
<comment type="caution">
    <text evidence="5">The sequence shown here is derived from an EMBL/GenBank/DDBJ whole genome shotgun (WGS) entry which is preliminary data.</text>
</comment>
<dbReference type="SUPFAM" id="SSF55136">
    <property type="entry name" value="Probable bacterial effector-binding domain"/>
    <property type="match status" value="1"/>
</dbReference>
<dbReference type="PANTHER" id="PTHR40055:SF1">
    <property type="entry name" value="TRANSCRIPTIONAL REGULATOR YGIV-RELATED"/>
    <property type="match status" value="1"/>
</dbReference>
<evidence type="ECO:0000256" key="2">
    <source>
        <dbReference type="ARBA" id="ARBA00023125"/>
    </source>
</evidence>
<accession>A0A2S9QBE7</accession>
<keyword evidence="1" id="KW-0805">Transcription regulation</keyword>
<evidence type="ECO:0000313" key="5">
    <source>
        <dbReference type="EMBL" id="PRH86640.1"/>
    </source>
</evidence>
<dbReference type="InterPro" id="IPR029442">
    <property type="entry name" value="GyrI-like"/>
</dbReference>
<organism evidence="5 6">
    <name type="scientific">Labrys okinawensis</name>
    <dbReference type="NCBI Taxonomy" id="346911"/>
    <lineage>
        <taxon>Bacteria</taxon>
        <taxon>Pseudomonadati</taxon>
        <taxon>Pseudomonadota</taxon>
        <taxon>Alphaproteobacteria</taxon>
        <taxon>Hyphomicrobiales</taxon>
        <taxon>Xanthobacteraceae</taxon>
        <taxon>Labrys</taxon>
    </lineage>
</organism>
<dbReference type="PROSITE" id="PS00041">
    <property type="entry name" value="HTH_ARAC_FAMILY_1"/>
    <property type="match status" value="1"/>
</dbReference>
<gene>
    <name evidence="5" type="ORF">C5L14_15065</name>
</gene>
<dbReference type="InterPro" id="IPR011256">
    <property type="entry name" value="Reg_factor_effector_dom_sf"/>
</dbReference>
<evidence type="ECO:0000256" key="3">
    <source>
        <dbReference type="ARBA" id="ARBA00023163"/>
    </source>
</evidence>
<dbReference type="InterPro" id="IPR018062">
    <property type="entry name" value="HTH_AraC-typ_CS"/>
</dbReference>
<reference evidence="5 6" key="1">
    <citation type="submission" date="2018-02" db="EMBL/GenBank/DDBJ databases">
        <title>Whole genome sequencing of endophytic bacterium.</title>
        <authorList>
            <person name="Eedara R."/>
            <person name="Podile A.R."/>
        </authorList>
    </citation>
    <scope>NUCLEOTIDE SEQUENCE [LARGE SCALE GENOMIC DNA]</scope>
    <source>
        <strain evidence="5 6">RP1T</strain>
    </source>
</reference>
<dbReference type="InterPro" id="IPR050908">
    <property type="entry name" value="SmbC-like"/>
</dbReference>
<dbReference type="InterPro" id="IPR009057">
    <property type="entry name" value="Homeodomain-like_sf"/>
</dbReference>
<evidence type="ECO:0000256" key="1">
    <source>
        <dbReference type="ARBA" id="ARBA00023015"/>
    </source>
</evidence>
<dbReference type="EMBL" id="PUEJ01000005">
    <property type="protein sequence ID" value="PRH86640.1"/>
    <property type="molecule type" value="Genomic_DNA"/>
</dbReference>
<dbReference type="GO" id="GO:0043565">
    <property type="term" value="F:sequence-specific DNA binding"/>
    <property type="evidence" value="ECO:0007669"/>
    <property type="project" value="InterPro"/>
</dbReference>